<comment type="caution">
    <text evidence="2">The sequence shown here is derived from an EMBL/GenBank/DDBJ whole genome shotgun (WGS) entry which is preliminary data.</text>
</comment>
<evidence type="ECO:0000313" key="3">
    <source>
        <dbReference type="Proteomes" id="UP001159641"/>
    </source>
</evidence>
<dbReference type="Pfam" id="PF08742">
    <property type="entry name" value="C8"/>
    <property type="match status" value="1"/>
</dbReference>
<dbReference type="AlphaFoldDB" id="A0AB34HDE1"/>
<keyword evidence="3" id="KW-1185">Reference proteome</keyword>
<gene>
    <name evidence="2" type="ORF">J1605_022321</name>
</gene>
<dbReference type="EMBL" id="JAIQCJ010001561">
    <property type="protein sequence ID" value="KAJ8788915.1"/>
    <property type="molecule type" value="Genomic_DNA"/>
</dbReference>
<organism evidence="2 3">
    <name type="scientific">Eschrichtius robustus</name>
    <name type="common">California gray whale</name>
    <name type="synonym">Eschrichtius gibbosus</name>
    <dbReference type="NCBI Taxonomy" id="9764"/>
    <lineage>
        <taxon>Eukaryota</taxon>
        <taxon>Metazoa</taxon>
        <taxon>Chordata</taxon>
        <taxon>Craniata</taxon>
        <taxon>Vertebrata</taxon>
        <taxon>Euteleostomi</taxon>
        <taxon>Mammalia</taxon>
        <taxon>Eutheria</taxon>
        <taxon>Laurasiatheria</taxon>
        <taxon>Artiodactyla</taxon>
        <taxon>Whippomorpha</taxon>
        <taxon>Cetacea</taxon>
        <taxon>Mysticeti</taxon>
        <taxon>Eschrichtiidae</taxon>
        <taxon>Eschrichtius</taxon>
    </lineage>
</organism>
<sequence>MSTLTIVKFLVIVPKLLPKAIKFVKMECILAVDAKHCNKIIGTYFEKCGKVGTLSNDYKMICIDEYCQSRDKKSTCDTYAELSRLCSSDGPGTYVSWRDDPDVVCGRF</sequence>
<proteinExistence type="predicted"/>
<dbReference type="Proteomes" id="UP001159641">
    <property type="component" value="Unassembled WGS sequence"/>
</dbReference>
<accession>A0AB34HDE1</accession>
<name>A0AB34HDE1_ESCRO</name>
<evidence type="ECO:0000313" key="2">
    <source>
        <dbReference type="EMBL" id="KAJ8788915.1"/>
    </source>
</evidence>
<feature type="domain" description="VWF/SSPO/Zonadhesin-like cysteine-rich" evidence="1">
    <location>
        <begin position="36"/>
        <end position="100"/>
    </location>
</feature>
<dbReference type="InterPro" id="IPR014853">
    <property type="entry name" value="VWF/SSPO/ZAN-like_Cys-rich_dom"/>
</dbReference>
<protein>
    <recommendedName>
        <fullName evidence="1">VWF/SSPO/Zonadhesin-like cysteine-rich domain-containing protein</fullName>
    </recommendedName>
</protein>
<reference evidence="2 3" key="1">
    <citation type="submission" date="2022-11" db="EMBL/GenBank/DDBJ databases">
        <title>Whole genome sequence of Eschrichtius robustus ER-17-0199.</title>
        <authorList>
            <person name="Bruniche-Olsen A."/>
            <person name="Black A.N."/>
            <person name="Fields C.J."/>
            <person name="Walden K."/>
            <person name="Dewoody J.A."/>
        </authorList>
    </citation>
    <scope>NUCLEOTIDE SEQUENCE [LARGE SCALE GENOMIC DNA]</scope>
    <source>
        <strain evidence="2">ER-17-0199</strain>
        <tissue evidence="2">Blubber</tissue>
    </source>
</reference>
<evidence type="ECO:0000259" key="1">
    <source>
        <dbReference type="Pfam" id="PF08742"/>
    </source>
</evidence>